<name>A0AAE0YX09_9GAST</name>
<protein>
    <submittedName>
        <fullName evidence="1">Uncharacterized protein</fullName>
    </submittedName>
</protein>
<accession>A0AAE0YX09</accession>
<dbReference type="Proteomes" id="UP001283361">
    <property type="component" value="Unassembled WGS sequence"/>
</dbReference>
<dbReference type="EMBL" id="JAWDGP010005301">
    <property type="protein sequence ID" value="KAK3758096.1"/>
    <property type="molecule type" value="Genomic_DNA"/>
</dbReference>
<keyword evidence="2" id="KW-1185">Reference proteome</keyword>
<evidence type="ECO:0000313" key="2">
    <source>
        <dbReference type="Proteomes" id="UP001283361"/>
    </source>
</evidence>
<gene>
    <name evidence="1" type="ORF">RRG08_006671</name>
</gene>
<evidence type="ECO:0000313" key="1">
    <source>
        <dbReference type="EMBL" id="KAK3758096.1"/>
    </source>
</evidence>
<proteinExistence type="predicted"/>
<sequence length="212" mass="23615">MPVSTSQRNLIRIACNACISRPSTSDSGAIDDVVTAAATASSDTDSSALLEDLRLKIQETKSAIFSLTNEVYDRWTLTLRSSSATFRRLEHFVAMRLTVTIEGDTNLTEDQRKLMQILLQASNFVLYLENEETQAAYGPKKNSLADLKGRMLQVVCATRQLLEEFSDNDIEVYVQTHTHLHLQLTVDKEILKRTVCAIALKVMTTALNSTSL</sequence>
<organism evidence="1 2">
    <name type="scientific">Elysia crispata</name>
    <name type="common">lettuce slug</name>
    <dbReference type="NCBI Taxonomy" id="231223"/>
    <lineage>
        <taxon>Eukaryota</taxon>
        <taxon>Metazoa</taxon>
        <taxon>Spiralia</taxon>
        <taxon>Lophotrochozoa</taxon>
        <taxon>Mollusca</taxon>
        <taxon>Gastropoda</taxon>
        <taxon>Heterobranchia</taxon>
        <taxon>Euthyneura</taxon>
        <taxon>Panpulmonata</taxon>
        <taxon>Sacoglossa</taxon>
        <taxon>Placobranchoidea</taxon>
        <taxon>Plakobranchidae</taxon>
        <taxon>Elysia</taxon>
    </lineage>
</organism>
<reference evidence="1" key="1">
    <citation type="journal article" date="2023" name="G3 (Bethesda)">
        <title>A reference genome for the long-term kleptoplast-retaining sea slug Elysia crispata morphotype clarki.</title>
        <authorList>
            <person name="Eastman K.E."/>
            <person name="Pendleton A.L."/>
            <person name="Shaikh M.A."/>
            <person name="Suttiyut T."/>
            <person name="Ogas R."/>
            <person name="Tomko P."/>
            <person name="Gavelis G."/>
            <person name="Widhalm J.R."/>
            <person name="Wisecaver J.H."/>
        </authorList>
    </citation>
    <scope>NUCLEOTIDE SEQUENCE</scope>
    <source>
        <strain evidence="1">ECLA1</strain>
    </source>
</reference>
<dbReference type="AlphaFoldDB" id="A0AAE0YX09"/>
<comment type="caution">
    <text evidence="1">The sequence shown here is derived from an EMBL/GenBank/DDBJ whole genome shotgun (WGS) entry which is preliminary data.</text>
</comment>